<comment type="caution">
    <text evidence="4">The sequence shown here is derived from an EMBL/GenBank/DDBJ whole genome shotgun (WGS) entry which is preliminary data.</text>
</comment>
<dbReference type="Proteomes" id="UP000484255">
    <property type="component" value="Unassembled WGS sequence"/>
</dbReference>
<name>A0A7C9PK29_9BURK</name>
<dbReference type="Pfam" id="PF13785">
    <property type="entry name" value="DUF4178"/>
    <property type="match status" value="2"/>
</dbReference>
<gene>
    <name evidence="4" type="ORF">G3A44_18415</name>
</gene>
<sequence length="555" mass="60874">MASPPPGPPPSPETPPAPRAQRVWRAACPHCGAPVEFSSAASASAVCSFCRSTLLREGQALRQIGTSAELFDDHSPLQLGVRGQWQGVGFVLVGRLQYGYGEGTWNEWFALFERPDGHEKPAWLSEDNGAYVLAFDQPLPAPWPSPETLQPGLRRQVGTQMWSVASSQRVRVLAAQGELPRPPQLNRDFMLADLRNEASEVGTLSFERLDAPQWSIGRSVQLTELRLSGLREDVAEKTLRGQGLNCPSCGAALTPNLASTRSLSCGQCKAVVDISQGVGADLAHYAQQQADAGGEPLLPLGRSAVLSLGTPKPAAWQVVGYLERCELPGPDDEEQDFWREYLLYNRQLGFAFLVDTEDGWSWMRPLTGAPQYKGATVTWQARRYQQRWAYRARTTWVQGEFYWRVSQGETASVTDFQGPGGWQLSREQAGGEVVWSEGQALEANTLARAFRLDEAQRARMHRDAAPLSGLVRRLGPQPTQLDAFKDGVRLVAWAVFIVLVLIVLLATCSRDECDDTRRAFGEASAEYRQCLERQRSSSRSGGSSGSFSSGGGGHK</sequence>
<evidence type="ECO:0000259" key="3">
    <source>
        <dbReference type="Pfam" id="PF13785"/>
    </source>
</evidence>
<evidence type="ECO:0000313" key="5">
    <source>
        <dbReference type="Proteomes" id="UP000484255"/>
    </source>
</evidence>
<feature type="compositionally biased region" description="Gly residues" evidence="1">
    <location>
        <begin position="542"/>
        <end position="555"/>
    </location>
</feature>
<evidence type="ECO:0000256" key="2">
    <source>
        <dbReference type="SAM" id="Phobius"/>
    </source>
</evidence>
<keyword evidence="5" id="KW-1185">Reference proteome</keyword>
<keyword evidence="2" id="KW-0472">Membrane</keyword>
<keyword evidence="2" id="KW-0812">Transmembrane</keyword>
<dbReference type="RefSeq" id="WP_163459222.1">
    <property type="nucleotide sequence ID" value="NZ_JAAGOH010000029.1"/>
</dbReference>
<accession>A0A7C9PK29</accession>
<feature type="domain" description="DUF4178" evidence="3">
    <location>
        <begin position="78"/>
        <end position="221"/>
    </location>
</feature>
<organism evidence="4 5">
    <name type="scientific">Ideonella livida</name>
    <dbReference type="NCBI Taxonomy" id="2707176"/>
    <lineage>
        <taxon>Bacteria</taxon>
        <taxon>Pseudomonadati</taxon>
        <taxon>Pseudomonadota</taxon>
        <taxon>Betaproteobacteria</taxon>
        <taxon>Burkholderiales</taxon>
        <taxon>Sphaerotilaceae</taxon>
        <taxon>Ideonella</taxon>
    </lineage>
</organism>
<evidence type="ECO:0000256" key="1">
    <source>
        <dbReference type="SAM" id="MobiDB-lite"/>
    </source>
</evidence>
<reference evidence="4 5" key="1">
    <citation type="submission" date="2020-02" db="EMBL/GenBank/DDBJ databases">
        <title>Ideonella bacterium strain TBM-1.</title>
        <authorList>
            <person name="Chen W.-M."/>
        </authorList>
    </citation>
    <scope>NUCLEOTIDE SEQUENCE [LARGE SCALE GENOMIC DNA]</scope>
    <source>
        <strain evidence="4 5">TBM-1</strain>
    </source>
</reference>
<feature type="domain" description="DUF4178" evidence="3">
    <location>
        <begin position="315"/>
        <end position="442"/>
    </location>
</feature>
<dbReference type="AlphaFoldDB" id="A0A7C9PK29"/>
<feature type="transmembrane region" description="Helical" evidence="2">
    <location>
        <begin position="490"/>
        <end position="508"/>
    </location>
</feature>
<keyword evidence="2" id="KW-1133">Transmembrane helix</keyword>
<dbReference type="InterPro" id="IPR025235">
    <property type="entry name" value="DUF4178"/>
</dbReference>
<protein>
    <submittedName>
        <fullName evidence="4">DUF4178 domain-containing protein</fullName>
    </submittedName>
</protein>
<feature type="region of interest" description="Disordered" evidence="1">
    <location>
        <begin position="532"/>
        <end position="555"/>
    </location>
</feature>
<evidence type="ECO:0000313" key="4">
    <source>
        <dbReference type="EMBL" id="NDY93171.1"/>
    </source>
</evidence>
<dbReference type="EMBL" id="JAAGOH010000029">
    <property type="protein sequence ID" value="NDY93171.1"/>
    <property type="molecule type" value="Genomic_DNA"/>
</dbReference>
<proteinExistence type="predicted"/>